<protein>
    <recommendedName>
        <fullName evidence="4">Lipoprotein</fullName>
    </recommendedName>
</protein>
<dbReference type="PROSITE" id="PS51257">
    <property type="entry name" value="PROKAR_LIPOPROTEIN"/>
    <property type="match status" value="1"/>
</dbReference>
<evidence type="ECO:0008006" key="4">
    <source>
        <dbReference type="Google" id="ProtNLM"/>
    </source>
</evidence>
<keyword evidence="1" id="KW-0732">Signal</keyword>
<proteinExistence type="predicted"/>
<gene>
    <name evidence="2" type="ORF">RC54_12455</name>
</gene>
<dbReference type="RefSeq" id="WP_058895507.1">
    <property type="nucleotide sequence ID" value="NZ_CP024996.1"/>
</dbReference>
<feature type="signal peptide" evidence="1">
    <location>
        <begin position="1"/>
        <end position="29"/>
    </location>
</feature>
<name>A0AAD0U961_9BURK</name>
<evidence type="ECO:0000313" key="3">
    <source>
        <dbReference type="Proteomes" id="UP000269199"/>
    </source>
</evidence>
<sequence>MQIRIRLRPSLPRLQTLLLLAMLSGCASAPPSTGLQTILISATAGANQNNATAIDLVFVYNINVLPLLPKTGPAWFAGKDALVAGLATSLEVVSLQIPPMHLVNMPKDHGFPAGYRKAIGVYAYANYVAAAGQPMFNLTPYGAVGITLAPDAVTLTGAPPKGWLGNLMSLF</sequence>
<dbReference type="AlphaFoldDB" id="A0AAD0U961"/>
<evidence type="ECO:0000313" key="2">
    <source>
        <dbReference type="EMBL" id="AYR24581.1"/>
    </source>
</evidence>
<reference evidence="2 3" key="1">
    <citation type="submission" date="2017-11" db="EMBL/GenBank/DDBJ databases">
        <title>Complete genome sequence of Herbaspirillum rubrisubalbicans DSM 11543.</title>
        <authorList>
            <person name="Chen M."/>
            <person name="An Q."/>
        </authorList>
    </citation>
    <scope>NUCLEOTIDE SEQUENCE [LARGE SCALE GENOMIC DNA]</scope>
    <source>
        <strain evidence="2 3">DSM 11543</strain>
    </source>
</reference>
<dbReference type="Proteomes" id="UP000269199">
    <property type="component" value="Chromosome"/>
</dbReference>
<accession>A0AAD0U961</accession>
<organism evidence="2 3">
    <name type="scientific">Herbaspirillum rubrisubalbicans</name>
    <dbReference type="NCBI Taxonomy" id="80842"/>
    <lineage>
        <taxon>Bacteria</taxon>
        <taxon>Pseudomonadati</taxon>
        <taxon>Pseudomonadota</taxon>
        <taxon>Betaproteobacteria</taxon>
        <taxon>Burkholderiales</taxon>
        <taxon>Oxalobacteraceae</taxon>
        <taxon>Herbaspirillum</taxon>
    </lineage>
</organism>
<feature type="chain" id="PRO_5042187292" description="Lipoprotein" evidence="1">
    <location>
        <begin position="30"/>
        <end position="171"/>
    </location>
</feature>
<dbReference type="EMBL" id="CP024996">
    <property type="protein sequence ID" value="AYR24581.1"/>
    <property type="molecule type" value="Genomic_DNA"/>
</dbReference>
<evidence type="ECO:0000256" key="1">
    <source>
        <dbReference type="SAM" id="SignalP"/>
    </source>
</evidence>